<evidence type="ECO:0000256" key="1">
    <source>
        <dbReference type="SAM" id="MobiDB-lite"/>
    </source>
</evidence>
<feature type="region of interest" description="Disordered" evidence="1">
    <location>
        <begin position="36"/>
        <end position="55"/>
    </location>
</feature>
<name>A0AAW2WVJ9_9LAMI</name>
<sequence length="55" mass="6103">MGCDKKRKKGDFGTGCKRANRRRQWGGEVRKVEEVPMPARIDGTGAGRQRGEVGE</sequence>
<protein>
    <submittedName>
        <fullName evidence="2">Uncharacterized protein</fullName>
    </submittedName>
</protein>
<reference evidence="2" key="1">
    <citation type="submission" date="2020-06" db="EMBL/GenBank/DDBJ databases">
        <authorList>
            <person name="Li T."/>
            <person name="Hu X."/>
            <person name="Zhang T."/>
            <person name="Song X."/>
            <person name="Zhang H."/>
            <person name="Dai N."/>
            <person name="Sheng W."/>
            <person name="Hou X."/>
            <person name="Wei L."/>
        </authorList>
    </citation>
    <scope>NUCLEOTIDE SEQUENCE</scope>
    <source>
        <strain evidence="2">KEN1</strain>
        <tissue evidence="2">Leaf</tissue>
    </source>
</reference>
<organism evidence="2">
    <name type="scientific">Sesamum latifolium</name>
    <dbReference type="NCBI Taxonomy" id="2727402"/>
    <lineage>
        <taxon>Eukaryota</taxon>
        <taxon>Viridiplantae</taxon>
        <taxon>Streptophyta</taxon>
        <taxon>Embryophyta</taxon>
        <taxon>Tracheophyta</taxon>
        <taxon>Spermatophyta</taxon>
        <taxon>Magnoliopsida</taxon>
        <taxon>eudicotyledons</taxon>
        <taxon>Gunneridae</taxon>
        <taxon>Pentapetalae</taxon>
        <taxon>asterids</taxon>
        <taxon>lamiids</taxon>
        <taxon>Lamiales</taxon>
        <taxon>Pedaliaceae</taxon>
        <taxon>Sesamum</taxon>
    </lineage>
</organism>
<dbReference type="EMBL" id="JACGWN010000007">
    <property type="protein sequence ID" value="KAL0445296.1"/>
    <property type="molecule type" value="Genomic_DNA"/>
</dbReference>
<evidence type="ECO:0000313" key="2">
    <source>
        <dbReference type="EMBL" id="KAL0445296.1"/>
    </source>
</evidence>
<dbReference type="AlphaFoldDB" id="A0AAW2WVJ9"/>
<reference evidence="2" key="2">
    <citation type="journal article" date="2024" name="Plant">
        <title>Genomic evolution and insights into agronomic trait innovations of Sesamum species.</title>
        <authorList>
            <person name="Miao H."/>
            <person name="Wang L."/>
            <person name="Qu L."/>
            <person name="Liu H."/>
            <person name="Sun Y."/>
            <person name="Le M."/>
            <person name="Wang Q."/>
            <person name="Wei S."/>
            <person name="Zheng Y."/>
            <person name="Lin W."/>
            <person name="Duan Y."/>
            <person name="Cao H."/>
            <person name="Xiong S."/>
            <person name="Wang X."/>
            <person name="Wei L."/>
            <person name="Li C."/>
            <person name="Ma Q."/>
            <person name="Ju M."/>
            <person name="Zhao R."/>
            <person name="Li G."/>
            <person name="Mu C."/>
            <person name="Tian Q."/>
            <person name="Mei H."/>
            <person name="Zhang T."/>
            <person name="Gao T."/>
            <person name="Zhang H."/>
        </authorList>
    </citation>
    <scope>NUCLEOTIDE SEQUENCE</scope>
    <source>
        <strain evidence="2">KEN1</strain>
    </source>
</reference>
<comment type="caution">
    <text evidence="2">The sequence shown here is derived from an EMBL/GenBank/DDBJ whole genome shotgun (WGS) entry which is preliminary data.</text>
</comment>
<accession>A0AAW2WVJ9</accession>
<gene>
    <name evidence="2" type="ORF">Slati_2252300</name>
</gene>
<proteinExistence type="predicted"/>